<reference evidence="2" key="1">
    <citation type="submission" date="2022-12" db="EMBL/GenBank/DDBJ databases">
        <title>Chromosome-level genome assembly of the bean flower thrips Megalurothrips usitatus.</title>
        <authorList>
            <person name="Ma L."/>
            <person name="Liu Q."/>
            <person name="Li H."/>
            <person name="Cai W."/>
        </authorList>
    </citation>
    <scope>NUCLEOTIDE SEQUENCE</scope>
    <source>
        <strain evidence="2">Cailab_2022a</strain>
    </source>
</reference>
<accession>A0AAV7WZU0</accession>
<protein>
    <submittedName>
        <fullName evidence="2">Uncharacterized protein</fullName>
    </submittedName>
</protein>
<organism evidence="2 3">
    <name type="scientific">Megalurothrips usitatus</name>
    <name type="common">bean blossom thrips</name>
    <dbReference type="NCBI Taxonomy" id="439358"/>
    <lineage>
        <taxon>Eukaryota</taxon>
        <taxon>Metazoa</taxon>
        <taxon>Ecdysozoa</taxon>
        <taxon>Arthropoda</taxon>
        <taxon>Hexapoda</taxon>
        <taxon>Insecta</taxon>
        <taxon>Pterygota</taxon>
        <taxon>Neoptera</taxon>
        <taxon>Paraneoptera</taxon>
        <taxon>Thysanoptera</taxon>
        <taxon>Terebrantia</taxon>
        <taxon>Thripoidea</taxon>
        <taxon>Thripidae</taxon>
        <taxon>Megalurothrips</taxon>
    </lineage>
</organism>
<sequence length="198" mass="22127">MNIGKQVRSASSTLTVTTPLESVSRKRQGNEAMSVGRSLCAQLSNSNSVLLKWAFLTCCGHQAPVSNHNTCQTPSPSQGWPMMETERAVVVAVACREISLRRHTTCHVPASSHGRSFRKRKSRVKSRTIKSWCKSNHNFLDESEVSRRRHSCQTIYARFLIIVLRYSSPSLSAHLDTLGGQGAGLDVEWMWPMWPVVC</sequence>
<proteinExistence type="predicted"/>
<name>A0AAV7WZU0_9NEOP</name>
<feature type="region of interest" description="Disordered" evidence="1">
    <location>
        <begin position="1"/>
        <end position="29"/>
    </location>
</feature>
<dbReference type="Proteomes" id="UP001075354">
    <property type="component" value="Unassembled WGS sequence"/>
</dbReference>
<evidence type="ECO:0000313" key="3">
    <source>
        <dbReference type="Proteomes" id="UP001075354"/>
    </source>
</evidence>
<gene>
    <name evidence="2" type="ORF">ONE63_011248</name>
</gene>
<keyword evidence="3" id="KW-1185">Reference proteome</keyword>
<evidence type="ECO:0000256" key="1">
    <source>
        <dbReference type="SAM" id="MobiDB-lite"/>
    </source>
</evidence>
<feature type="compositionally biased region" description="Polar residues" evidence="1">
    <location>
        <begin position="8"/>
        <end position="21"/>
    </location>
</feature>
<comment type="caution">
    <text evidence="2">The sequence shown here is derived from an EMBL/GenBank/DDBJ whole genome shotgun (WGS) entry which is preliminary data.</text>
</comment>
<evidence type="ECO:0000313" key="2">
    <source>
        <dbReference type="EMBL" id="KAJ1519148.1"/>
    </source>
</evidence>
<dbReference type="AlphaFoldDB" id="A0AAV7WZU0"/>
<dbReference type="EMBL" id="JAPTSV010000763">
    <property type="protein sequence ID" value="KAJ1519148.1"/>
    <property type="molecule type" value="Genomic_DNA"/>
</dbReference>